<reference evidence="3" key="1">
    <citation type="journal article" date="2014" name="Int. J. Syst. Evol. Microbiol.">
        <title>Complete genome sequence of Corynebacterium casei LMG S-19264T (=DSM 44701T), isolated from a smear-ripened cheese.</title>
        <authorList>
            <consortium name="US DOE Joint Genome Institute (JGI-PGF)"/>
            <person name="Walter F."/>
            <person name="Albersmeier A."/>
            <person name="Kalinowski J."/>
            <person name="Ruckert C."/>
        </authorList>
    </citation>
    <scope>NUCLEOTIDE SEQUENCE</scope>
    <source>
        <strain evidence="3">CGMCC 1.12153</strain>
    </source>
</reference>
<dbReference type="NCBIfam" id="TIGR02867">
    <property type="entry name" value="spore_II_P"/>
    <property type="match status" value="1"/>
</dbReference>
<keyword evidence="2" id="KW-1133">Transmembrane helix</keyword>
<gene>
    <name evidence="3" type="primary">spoIIP</name>
    <name evidence="3" type="ORF">GCM10010954_02440</name>
</gene>
<feature type="compositionally biased region" description="Acidic residues" evidence="1">
    <location>
        <begin position="156"/>
        <end position="167"/>
    </location>
</feature>
<evidence type="ECO:0000313" key="3">
    <source>
        <dbReference type="EMBL" id="GGF07498.1"/>
    </source>
</evidence>
<dbReference type="Proteomes" id="UP000660110">
    <property type="component" value="Unassembled WGS sequence"/>
</dbReference>
<sequence length="389" mass="43683">MGSIQKFRKRNPNIFQKWSILLAGAIIIILLLFLGIGLLTGAKTTYKLYSSTIQNFTTQIDGEAFIHLFEMENRKFADAHPEGSKLPSISTLSFQLLTNVKPHDLRSLLGREIPGLSSYNSEIVIAGEGTDYTTLPVESEAPVDVVQKDREAKDAEQDEQESEEEKEPQEGMTDPKVFIYHTHNRESFLPHLPDNTPAAEAFHGEVNITLVGKRLAETLERNGIGSSVDFTDMSAVLKDKNMEYHQSYDAARTVVESAIAETKTFTYFFDLHRDSLPRDVTTVEIDGKNYARTIFVIGAEHSQYEKNLKLATELHERLEKEFPGLSRGVITKKGSGVDGVYNQDLDPNASLIEFGGVENNLDELYRSAEAVGEVFSEYYWQAEEVSENE</sequence>
<dbReference type="RefSeq" id="WP_188375644.1">
    <property type="nucleotide sequence ID" value="NZ_BMEL01000001.1"/>
</dbReference>
<keyword evidence="4" id="KW-1185">Reference proteome</keyword>
<evidence type="ECO:0000256" key="2">
    <source>
        <dbReference type="SAM" id="Phobius"/>
    </source>
</evidence>
<dbReference type="EMBL" id="BMEL01000001">
    <property type="protein sequence ID" value="GGF07498.1"/>
    <property type="molecule type" value="Genomic_DNA"/>
</dbReference>
<feature type="compositionally biased region" description="Basic and acidic residues" evidence="1">
    <location>
        <begin position="146"/>
        <end position="155"/>
    </location>
</feature>
<dbReference type="InterPro" id="IPR010897">
    <property type="entry name" value="Spore_II_P"/>
</dbReference>
<keyword evidence="2" id="KW-0472">Membrane</keyword>
<dbReference type="SUPFAM" id="SSF53187">
    <property type="entry name" value="Zn-dependent exopeptidases"/>
    <property type="match status" value="1"/>
</dbReference>
<feature type="transmembrane region" description="Helical" evidence="2">
    <location>
        <begin position="20"/>
        <end position="42"/>
    </location>
</feature>
<accession>A0A917AZ48</accession>
<dbReference type="Pfam" id="PF07454">
    <property type="entry name" value="SpoIIP"/>
    <property type="match status" value="1"/>
</dbReference>
<organism evidence="3 4">
    <name type="scientific">Halobacillus andaensis</name>
    <dbReference type="NCBI Taxonomy" id="1176239"/>
    <lineage>
        <taxon>Bacteria</taxon>
        <taxon>Bacillati</taxon>
        <taxon>Bacillota</taxon>
        <taxon>Bacilli</taxon>
        <taxon>Bacillales</taxon>
        <taxon>Bacillaceae</taxon>
        <taxon>Halobacillus</taxon>
    </lineage>
</organism>
<comment type="caution">
    <text evidence="3">The sequence shown here is derived from an EMBL/GenBank/DDBJ whole genome shotgun (WGS) entry which is preliminary data.</text>
</comment>
<name>A0A917AZ48_HALAA</name>
<feature type="region of interest" description="Disordered" evidence="1">
    <location>
        <begin position="139"/>
        <end position="174"/>
    </location>
</feature>
<dbReference type="AlphaFoldDB" id="A0A917AZ48"/>
<protein>
    <submittedName>
        <fullName evidence="3">Stage II sporulation protein P</fullName>
    </submittedName>
</protein>
<keyword evidence="2" id="KW-0812">Transmembrane</keyword>
<evidence type="ECO:0000313" key="4">
    <source>
        <dbReference type="Proteomes" id="UP000660110"/>
    </source>
</evidence>
<evidence type="ECO:0000256" key="1">
    <source>
        <dbReference type="SAM" id="MobiDB-lite"/>
    </source>
</evidence>
<reference evidence="3" key="2">
    <citation type="submission" date="2020-09" db="EMBL/GenBank/DDBJ databases">
        <authorList>
            <person name="Sun Q."/>
            <person name="Zhou Y."/>
        </authorList>
    </citation>
    <scope>NUCLEOTIDE SEQUENCE</scope>
    <source>
        <strain evidence="3">CGMCC 1.12153</strain>
    </source>
</reference>
<proteinExistence type="predicted"/>